<dbReference type="Gene3D" id="3.40.50.12580">
    <property type="match status" value="1"/>
</dbReference>
<dbReference type="Proteomes" id="UP000095765">
    <property type="component" value="Unassembled WGS sequence"/>
</dbReference>
<dbReference type="InterPro" id="IPR043148">
    <property type="entry name" value="TagF_C"/>
</dbReference>
<dbReference type="SUPFAM" id="SSF53756">
    <property type="entry name" value="UDP-Glycosyltransferase/glycogen phosphorylase"/>
    <property type="match status" value="1"/>
</dbReference>
<name>A0A174LB92_9FIRM</name>
<proteinExistence type="predicted"/>
<dbReference type="EMBL" id="CZBE01000001">
    <property type="protein sequence ID" value="CUP19055.1"/>
    <property type="molecule type" value="Genomic_DNA"/>
</dbReference>
<reference evidence="1 2" key="1">
    <citation type="submission" date="2015-09" db="EMBL/GenBank/DDBJ databases">
        <authorList>
            <consortium name="Pathogen Informatics"/>
        </authorList>
    </citation>
    <scope>NUCLEOTIDE SEQUENCE [LARGE SCALE GENOMIC DNA]</scope>
    <source>
        <strain evidence="1 2">2789STDY5834939</strain>
    </source>
</reference>
<organism evidence="1 2">
    <name type="scientific">Anaerotruncus colihominis</name>
    <dbReference type="NCBI Taxonomy" id="169435"/>
    <lineage>
        <taxon>Bacteria</taxon>
        <taxon>Bacillati</taxon>
        <taxon>Bacillota</taxon>
        <taxon>Clostridia</taxon>
        <taxon>Eubacteriales</taxon>
        <taxon>Oscillospiraceae</taxon>
        <taxon>Anaerotruncus</taxon>
    </lineage>
</organism>
<accession>A0A174LB92</accession>
<protein>
    <recommendedName>
        <fullName evidence="3">Capsule polysaccharide biosynthesis protein</fullName>
    </recommendedName>
</protein>
<dbReference type="RefSeq" id="WP_055243627.1">
    <property type="nucleotide sequence ID" value="NZ_CABIWA010000002.1"/>
</dbReference>
<dbReference type="AlphaFoldDB" id="A0A174LB92"/>
<sequence>MRLLVILGCVKKTVAINKEDILLVQDYNIYEREKENHRTYLINYNLAYQDERLKKFSQERFEKIPKAFQYFQNSYYRRVQAPVASVLIQIDQILCETGADEIVLFGGSRRPFCTLQNGEGEGQRIWYQTAWLMNPVIDQTFGARAKICWVGRLPSFCFAVMSCLRFWYFSLRTSARLLLSALRQKHNLNQVEYDKIAANAFVVCELPLQFTHLHSLLDDMDSLKLVNLFPYQMGYKGIGWRLSVHDIIRALMGALRARREMLRNKSQIDQMRSSVSMPIYDLANSLMLEFFNFDSRHRALLRYTKRDGMPKSAYLITDMTYGPDIVLYHTLAQELGWTHLNFQYVSMDVMAYPQMELADRYFIYSIPVYKYYAQFSKTYRFYWPSKKTPANSEGPPLDKKPRLTVFTQPDAQAERYLHFLSLVATSPNAGDKADIYVKLHPRQNLAEQFHALKNQYQCLHFLSGQTTVEKALEDTDICVSMSSSVLAESLLLGKMGMIVDIDGKSEHAISIENTCFPQINFVIRTMDEFWNMIENRQTFWSMFQQRYQQYFDQVGETTDWQIELGEQN</sequence>
<evidence type="ECO:0000313" key="2">
    <source>
        <dbReference type="Proteomes" id="UP000095765"/>
    </source>
</evidence>
<evidence type="ECO:0008006" key="3">
    <source>
        <dbReference type="Google" id="ProtNLM"/>
    </source>
</evidence>
<evidence type="ECO:0000313" key="1">
    <source>
        <dbReference type="EMBL" id="CUP19055.1"/>
    </source>
</evidence>
<gene>
    <name evidence="1" type="ORF">ERS852551_00032</name>
</gene>